<reference evidence="2 3" key="1">
    <citation type="submission" date="2018-07" db="EMBL/GenBank/DDBJ databases">
        <title>Genomic Encyclopedia of Type Strains, Phase IV (KMG-IV): sequencing the most valuable type-strain genomes for metagenomic binning, comparative biology and taxonomic classification.</title>
        <authorList>
            <person name="Goeker M."/>
        </authorList>
    </citation>
    <scope>NUCLEOTIDE SEQUENCE [LARGE SCALE GENOMIC DNA]</scope>
    <source>
        <strain evidence="2 3">DSM 14324</strain>
    </source>
</reference>
<proteinExistence type="predicted"/>
<evidence type="ECO:0000313" key="2">
    <source>
        <dbReference type="EMBL" id="REC95144.1"/>
    </source>
</evidence>
<dbReference type="RefSeq" id="WP_115854217.1">
    <property type="nucleotide sequence ID" value="NZ_QRDJ01000007.1"/>
</dbReference>
<accession>A0A3D9DXY2</accession>
<dbReference type="Proteomes" id="UP000256334">
    <property type="component" value="Unassembled WGS sequence"/>
</dbReference>
<keyword evidence="1" id="KW-1133">Transmembrane helix</keyword>
<evidence type="ECO:0000313" key="3">
    <source>
        <dbReference type="Proteomes" id="UP000256334"/>
    </source>
</evidence>
<dbReference type="InterPro" id="IPR019629">
    <property type="entry name" value="Uncharacterised_HI1736/YgjV"/>
</dbReference>
<protein>
    <submittedName>
        <fullName evidence="2">Inner membrane protein</fullName>
    </submittedName>
</protein>
<dbReference type="AlphaFoldDB" id="A0A3D9DXY2"/>
<keyword evidence="1" id="KW-0472">Membrane</keyword>
<dbReference type="EMBL" id="QRDJ01000007">
    <property type="protein sequence ID" value="REC95144.1"/>
    <property type="molecule type" value="Genomic_DNA"/>
</dbReference>
<organism evidence="2 3">
    <name type="scientific">Kushneria indalinina DSM 14324</name>
    <dbReference type="NCBI Taxonomy" id="1122140"/>
    <lineage>
        <taxon>Bacteria</taxon>
        <taxon>Pseudomonadati</taxon>
        <taxon>Pseudomonadota</taxon>
        <taxon>Gammaproteobacteria</taxon>
        <taxon>Oceanospirillales</taxon>
        <taxon>Halomonadaceae</taxon>
        <taxon>Kushneria</taxon>
    </lineage>
</organism>
<dbReference type="Pfam" id="PF10688">
    <property type="entry name" value="Imp-YgjV"/>
    <property type="match status" value="1"/>
</dbReference>
<gene>
    <name evidence="2" type="ORF">C8D72_1979</name>
</gene>
<sequence>MLDSVGPLAGQFFGFVSLLLYLLAFASRRDERLMVILVLANVTFALQFAFLGSWTAATLSLVVILRIALARRYPQAFE</sequence>
<keyword evidence="3" id="KW-1185">Reference proteome</keyword>
<feature type="transmembrane region" description="Helical" evidence="1">
    <location>
        <begin position="6"/>
        <end position="26"/>
    </location>
</feature>
<dbReference type="OrthoDB" id="7858522at2"/>
<feature type="transmembrane region" description="Helical" evidence="1">
    <location>
        <begin position="56"/>
        <end position="73"/>
    </location>
</feature>
<comment type="caution">
    <text evidence="2">The sequence shown here is derived from an EMBL/GenBank/DDBJ whole genome shotgun (WGS) entry which is preliminary data.</text>
</comment>
<keyword evidence="1" id="KW-0812">Transmembrane</keyword>
<name>A0A3D9DXY2_9GAMM</name>
<evidence type="ECO:0000256" key="1">
    <source>
        <dbReference type="SAM" id="Phobius"/>
    </source>
</evidence>